<dbReference type="InterPro" id="IPR013766">
    <property type="entry name" value="Thioredoxin_domain"/>
</dbReference>
<evidence type="ECO:0000256" key="7">
    <source>
        <dbReference type="SAM" id="MobiDB-lite"/>
    </source>
</evidence>
<comment type="catalytic activity">
    <reaction evidence="1">
        <text>Catalyzes the rearrangement of -S-S- bonds in proteins.</text>
        <dbReference type="EC" id="5.3.4.1"/>
    </reaction>
</comment>
<comment type="subcellular location">
    <subcellularLocation>
        <location evidence="2">Endoplasmic reticulum lumen</location>
    </subcellularLocation>
</comment>
<dbReference type="PANTHER" id="PTHR45815:SF3">
    <property type="entry name" value="PROTEIN DISULFIDE-ISOMERASE A6"/>
    <property type="match status" value="1"/>
</dbReference>
<dbReference type="PROSITE" id="PS51352">
    <property type="entry name" value="THIOREDOXIN_2"/>
    <property type="match status" value="1"/>
</dbReference>
<keyword evidence="6" id="KW-0676">Redox-active center</keyword>
<sequence length="424" mass="46062">MVLLRELSLAMFLALAGSANAFYGKSSGVIMLDSKNFKNEILNTEHASVRCHHPPFFAPWCGHCKDLKPIYEKAARSLKGLAKVAAIDCDEENNKRLCGEYGVQGFPTLKVFKPGKKKGKPIVEDYQGARKAGAIVSHVAELIPNHVTRVTDAKFDDFLSENNETAKAILFTNKGATTPLWKALAIDYLGTMGFAQIRDKEKRAVETFGITKYPTVVLLPGGDEEGILYEGSGFSRDALLEFFQATVPLPESTSSSAEPTGETSSSTQETKTATVKETPISKPKPTIPALEDQDSLTAACLEPKSKTCILAIIPSSKSTDVLTEVYDKLLSRSPAGAFKVYTLSAESTHAQALAEKLLMVGDSTKLIALNARRGWLRRFGGDVDNEEDVLSWLDATRLGDGAKEKLPAGVVVEEKKDEEGRSEL</sequence>
<evidence type="ECO:0000313" key="10">
    <source>
        <dbReference type="EMBL" id="RPB04418.1"/>
    </source>
</evidence>
<evidence type="ECO:0000256" key="5">
    <source>
        <dbReference type="ARBA" id="ARBA00023235"/>
    </source>
</evidence>
<feature type="domain" description="Thioredoxin" evidence="9">
    <location>
        <begin position="8"/>
        <end position="144"/>
    </location>
</feature>
<feature type="signal peptide" evidence="8">
    <location>
        <begin position="1"/>
        <end position="21"/>
    </location>
</feature>
<dbReference type="EMBL" id="ML120358">
    <property type="protein sequence ID" value="RPB04418.1"/>
    <property type="molecule type" value="Genomic_DNA"/>
</dbReference>
<proteinExistence type="predicted"/>
<dbReference type="GO" id="GO:0003756">
    <property type="term" value="F:protein disulfide isomerase activity"/>
    <property type="evidence" value="ECO:0007669"/>
    <property type="project" value="UniProtKB-EC"/>
</dbReference>
<keyword evidence="4" id="KW-1015">Disulfide bond</keyword>
<dbReference type="GO" id="GO:0034976">
    <property type="term" value="P:response to endoplasmic reticulum stress"/>
    <property type="evidence" value="ECO:0007669"/>
    <property type="project" value="TreeGrafter"/>
</dbReference>
<dbReference type="InterPro" id="IPR036249">
    <property type="entry name" value="Thioredoxin-like_sf"/>
</dbReference>
<dbReference type="InterPro" id="IPR057305">
    <property type="entry name" value="Thioredox_PDIA6_C"/>
</dbReference>
<dbReference type="STRING" id="1336337.A0A3N4K4F6"/>
<dbReference type="OrthoDB" id="10264505at2759"/>
<evidence type="ECO:0000256" key="6">
    <source>
        <dbReference type="ARBA" id="ARBA00023284"/>
    </source>
</evidence>
<evidence type="ECO:0000313" key="11">
    <source>
        <dbReference type="Proteomes" id="UP000276215"/>
    </source>
</evidence>
<dbReference type="GO" id="GO:0005788">
    <property type="term" value="C:endoplasmic reticulum lumen"/>
    <property type="evidence" value="ECO:0007669"/>
    <property type="project" value="UniProtKB-SubCell"/>
</dbReference>
<dbReference type="Pfam" id="PF00085">
    <property type="entry name" value="Thioredoxin"/>
    <property type="match status" value="1"/>
</dbReference>
<evidence type="ECO:0000256" key="8">
    <source>
        <dbReference type="SAM" id="SignalP"/>
    </source>
</evidence>
<dbReference type="EC" id="5.3.4.1" evidence="3"/>
<evidence type="ECO:0000256" key="4">
    <source>
        <dbReference type="ARBA" id="ARBA00023157"/>
    </source>
</evidence>
<keyword evidence="11" id="KW-1185">Reference proteome</keyword>
<dbReference type="Pfam" id="PF24541">
    <property type="entry name" value="Thioredox_PDIA6_C"/>
    <property type="match status" value="1"/>
</dbReference>
<evidence type="ECO:0000256" key="3">
    <source>
        <dbReference type="ARBA" id="ARBA00012723"/>
    </source>
</evidence>
<dbReference type="PANTHER" id="PTHR45815">
    <property type="entry name" value="PROTEIN DISULFIDE-ISOMERASE A6"/>
    <property type="match status" value="1"/>
</dbReference>
<dbReference type="Proteomes" id="UP000276215">
    <property type="component" value="Unassembled WGS sequence"/>
</dbReference>
<name>A0A3N4K4F6_9PEZI</name>
<dbReference type="AlphaFoldDB" id="A0A3N4K4F6"/>
<accession>A0A3N4K4F6</accession>
<organism evidence="10 11">
    <name type="scientific">Choiromyces venosus 120613-1</name>
    <dbReference type="NCBI Taxonomy" id="1336337"/>
    <lineage>
        <taxon>Eukaryota</taxon>
        <taxon>Fungi</taxon>
        <taxon>Dikarya</taxon>
        <taxon>Ascomycota</taxon>
        <taxon>Pezizomycotina</taxon>
        <taxon>Pezizomycetes</taxon>
        <taxon>Pezizales</taxon>
        <taxon>Tuberaceae</taxon>
        <taxon>Choiromyces</taxon>
    </lineage>
</organism>
<keyword evidence="8" id="KW-0732">Signal</keyword>
<dbReference type="SUPFAM" id="SSF52833">
    <property type="entry name" value="Thioredoxin-like"/>
    <property type="match status" value="2"/>
</dbReference>
<gene>
    <name evidence="10" type="ORF">L873DRAFT_1758908</name>
</gene>
<protein>
    <recommendedName>
        <fullName evidence="3">protein disulfide-isomerase</fullName>
        <ecNumber evidence="3">5.3.4.1</ecNumber>
    </recommendedName>
</protein>
<keyword evidence="5" id="KW-0413">Isomerase</keyword>
<evidence type="ECO:0000256" key="2">
    <source>
        <dbReference type="ARBA" id="ARBA00004319"/>
    </source>
</evidence>
<evidence type="ECO:0000259" key="9">
    <source>
        <dbReference type="PROSITE" id="PS51352"/>
    </source>
</evidence>
<dbReference type="GO" id="GO:0015035">
    <property type="term" value="F:protein-disulfide reductase activity"/>
    <property type="evidence" value="ECO:0007669"/>
    <property type="project" value="TreeGrafter"/>
</dbReference>
<evidence type="ECO:0000256" key="1">
    <source>
        <dbReference type="ARBA" id="ARBA00001182"/>
    </source>
</evidence>
<reference evidence="10 11" key="1">
    <citation type="journal article" date="2018" name="Nat. Ecol. Evol.">
        <title>Pezizomycetes genomes reveal the molecular basis of ectomycorrhizal truffle lifestyle.</title>
        <authorList>
            <person name="Murat C."/>
            <person name="Payen T."/>
            <person name="Noel B."/>
            <person name="Kuo A."/>
            <person name="Morin E."/>
            <person name="Chen J."/>
            <person name="Kohler A."/>
            <person name="Krizsan K."/>
            <person name="Balestrini R."/>
            <person name="Da Silva C."/>
            <person name="Montanini B."/>
            <person name="Hainaut M."/>
            <person name="Levati E."/>
            <person name="Barry K.W."/>
            <person name="Belfiori B."/>
            <person name="Cichocki N."/>
            <person name="Clum A."/>
            <person name="Dockter R.B."/>
            <person name="Fauchery L."/>
            <person name="Guy J."/>
            <person name="Iotti M."/>
            <person name="Le Tacon F."/>
            <person name="Lindquist E.A."/>
            <person name="Lipzen A."/>
            <person name="Malagnac F."/>
            <person name="Mello A."/>
            <person name="Molinier V."/>
            <person name="Miyauchi S."/>
            <person name="Poulain J."/>
            <person name="Riccioni C."/>
            <person name="Rubini A."/>
            <person name="Sitrit Y."/>
            <person name="Splivallo R."/>
            <person name="Traeger S."/>
            <person name="Wang M."/>
            <person name="Zifcakova L."/>
            <person name="Wipf D."/>
            <person name="Zambonelli A."/>
            <person name="Paolocci F."/>
            <person name="Nowrousian M."/>
            <person name="Ottonello S."/>
            <person name="Baldrian P."/>
            <person name="Spatafora J.W."/>
            <person name="Henrissat B."/>
            <person name="Nagy L.G."/>
            <person name="Aury J.M."/>
            <person name="Wincker P."/>
            <person name="Grigoriev I.V."/>
            <person name="Bonfante P."/>
            <person name="Martin F.M."/>
        </authorList>
    </citation>
    <scope>NUCLEOTIDE SEQUENCE [LARGE SCALE GENOMIC DNA]</scope>
    <source>
        <strain evidence="10 11">120613-1</strain>
    </source>
</reference>
<feature type="compositionally biased region" description="Polar residues" evidence="7">
    <location>
        <begin position="251"/>
        <end position="275"/>
    </location>
</feature>
<feature type="region of interest" description="Disordered" evidence="7">
    <location>
        <begin position="250"/>
        <end position="287"/>
    </location>
</feature>
<dbReference type="Gene3D" id="3.40.30.10">
    <property type="entry name" value="Glutaredoxin"/>
    <property type="match status" value="2"/>
</dbReference>
<feature type="chain" id="PRO_5018094925" description="protein disulfide-isomerase" evidence="8">
    <location>
        <begin position="22"/>
        <end position="424"/>
    </location>
</feature>